<sequence length="734" mass="79404">MHVVPSILDAVTVHAEGALCTRVATVMAAGGRLPTQVRINGLPLSLRTGSLRASVLQGPPGLAVRDLRAAFDVQLPPEVDVPAEQRALEEAQARLDDVAAALNGVTRELNAVKKLSFAFPPRKKDDFQPRGAPLTAMLSLTSLVDAETAALHERKLDLERQKRDAEAEVELRRQRLNEASTAVRGQRARVYRAAVLTLSDAMAGEQGVKLALEYAVSGARWVPTYDLKLPRTLEEGTLRMRASVLQRTGEDWTGVKLSVSTADLERRAEVPELKALRIGRRQVPPARSGWREPPPGLDELFSGYDATRRPTPKPEPLPAPMPQMEAAPAEVDEVLMESYAERRPARDDLMSTTGSFPTVPSTPASAPPRPSAPASSSRAPSRSRGGLPAREAPKLKRRSMDLLGEEEAEPSADDMDASFGAAPGGGGAAEARQLPRLEPSDTLLDYDRLELAPADDPSSRGRLRSRPTLVTRELLALAAVHVHIDVAALVAVSEQEVSTAWKAPSPAWTVPPRQSSPHFDARFDVESRADVPADGAWHTVPVLSVPVGLSAEYVCVPSVEPRAFRTVRVENRTPYPLLAGPVDVTLGDEFLMTSPLPTMAPGATQRLGLGVEESIKVARNTRFDEATGGIFGGATMLTHQVSVELANRLSNRVLVEVCERVPAVPTGSEKDIKVEEMEVAPVWQKRTPLPGETQVEGERAWRVVLQPGEAQTLKATWTVRIPASKMLNGGNRRT</sequence>
<dbReference type="PANTHER" id="PTHR31005">
    <property type="entry name" value="DUF4139 DOMAIN-CONTAINING PROTEIN"/>
    <property type="match status" value="1"/>
</dbReference>
<feature type="coiled-coil region" evidence="1">
    <location>
        <begin position="148"/>
        <end position="182"/>
    </location>
</feature>
<dbReference type="PANTHER" id="PTHR31005:SF8">
    <property type="entry name" value="DUF4139 DOMAIN-CONTAINING PROTEIN"/>
    <property type="match status" value="1"/>
</dbReference>
<feature type="domain" description="DUF4140" evidence="4">
    <location>
        <begin position="11"/>
        <end position="110"/>
    </location>
</feature>
<dbReference type="InterPro" id="IPR011935">
    <property type="entry name" value="CHP02231"/>
</dbReference>
<accession>A0A848LT72</accession>
<gene>
    <name evidence="5" type="ORF">HG543_38500</name>
</gene>
<keyword evidence="6" id="KW-1185">Reference proteome</keyword>
<protein>
    <submittedName>
        <fullName evidence="5">DUF4139 domain-containing protein</fullName>
    </submittedName>
</protein>
<evidence type="ECO:0000259" key="3">
    <source>
        <dbReference type="Pfam" id="PF13598"/>
    </source>
</evidence>
<feature type="compositionally biased region" description="Polar residues" evidence="2">
    <location>
        <begin position="350"/>
        <end position="359"/>
    </location>
</feature>
<keyword evidence="1" id="KW-0175">Coiled coil</keyword>
<dbReference type="AlphaFoldDB" id="A0A848LT72"/>
<dbReference type="InterPro" id="IPR037291">
    <property type="entry name" value="DUF4139"/>
</dbReference>
<feature type="region of interest" description="Disordered" evidence="2">
    <location>
        <begin position="342"/>
        <end position="437"/>
    </location>
</feature>
<dbReference type="EMBL" id="JABBJJ010000263">
    <property type="protein sequence ID" value="NMO20703.1"/>
    <property type="molecule type" value="Genomic_DNA"/>
</dbReference>
<dbReference type="Pfam" id="PF13600">
    <property type="entry name" value="DUF4140"/>
    <property type="match status" value="1"/>
</dbReference>
<organism evidence="5 6">
    <name type="scientific">Pyxidicoccus fallax</name>
    <dbReference type="NCBI Taxonomy" id="394095"/>
    <lineage>
        <taxon>Bacteria</taxon>
        <taxon>Pseudomonadati</taxon>
        <taxon>Myxococcota</taxon>
        <taxon>Myxococcia</taxon>
        <taxon>Myxococcales</taxon>
        <taxon>Cystobacterineae</taxon>
        <taxon>Myxococcaceae</taxon>
        <taxon>Pyxidicoccus</taxon>
    </lineage>
</organism>
<dbReference type="Proteomes" id="UP000518300">
    <property type="component" value="Unassembled WGS sequence"/>
</dbReference>
<feature type="region of interest" description="Disordered" evidence="2">
    <location>
        <begin position="284"/>
        <end position="322"/>
    </location>
</feature>
<feature type="compositionally biased region" description="Acidic residues" evidence="2">
    <location>
        <begin position="403"/>
        <end position="416"/>
    </location>
</feature>
<feature type="domain" description="DUF4139" evidence="3">
    <location>
        <begin position="210"/>
        <end position="722"/>
    </location>
</feature>
<feature type="compositionally biased region" description="Low complexity" evidence="2">
    <location>
        <begin position="372"/>
        <end position="384"/>
    </location>
</feature>
<dbReference type="InterPro" id="IPR025554">
    <property type="entry name" value="DUF4140"/>
</dbReference>
<dbReference type="Pfam" id="PF13598">
    <property type="entry name" value="DUF4139"/>
    <property type="match status" value="1"/>
</dbReference>
<evidence type="ECO:0000313" key="5">
    <source>
        <dbReference type="EMBL" id="NMO20703.1"/>
    </source>
</evidence>
<evidence type="ECO:0000313" key="6">
    <source>
        <dbReference type="Proteomes" id="UP000518300"/>
    </source>
</evidence>
<evidence type="ECO:0000259" key="4">
    <source>
        <dbReference type="Pfam" id="PF13600"/>
    </source>
</evidence>
<name>A0A848LT72_9BACT</name>
<evidence type="ECO:0000256" key="2">
    <source>
        <dbReference type="SAM" id="MobiDB-lite"/>
    </source>
</evidence>
<reference evidence="5 6" key="1">
    <citation type="submission" date="2020-04" db="EMBL/GenBank/DDBJ databases">
        <title>Draft genome of Pyxidicoccus fallax type strain.</title>
        <authorList>
            <person name="Whitworth D.E."/>
        </authorList>
    </citation>
    <scope>NUCLEOTIDE SEQUENCE [LARGE SCALE GENOMIC DNA]</scope>
    <source>
        <strain evidence="5 6">DSM 14698</strain>
    </source>
</reference>
<evidence type="ECO:0000256" key="1">
    <source>
        <dbReference type="SAM" id="Coils"/>
    </source>
</evidence>
<feature type="compositionally biased region" description="Basic and acidic residues" evidence="2">
    <location>
        <begin position="391"/>
        <end position="400"/>
    </location>
</feature>
<comment type="caution">
    <text evidence="5">The sequence shown here is derived from an EMBL/GenBank/DDBJ whole genome shotgun (WGS) entry which is preliminary data.</text>
</comment>
<dbReference type="RefSeq" id="WP_169349916.1">
    <property type="nucleotide sequence ID" value="NZ_JABBJJ010000263.1"/>
</dbReference>
<proteinExistence type="predicted"/>